<dbReference type="AlphaFoldDB" id="A7TPZ4"/>
<dbReference type="FunCoup" id="A7TPZ4">
    <property type="interactions" value="26"/>
</dbReference>
<dbReference type="GeneID" id="5543746"/>
<proteinExistence type="predicted"/>
<keyword evidence="3" id="KW-1185">Reference proteome</keyword>
<dbReference type="EMBL" id="DS480450">
    <property type="protein sequence ID" value="EDO15643.1"/>
    <property type="molecule type" value="Genomic_DNA"/>
</dbReference>
<protein>
    <submittedName>
        <fullName evidence="2">Uncharacterized protein</fullName>
    </submittedName>
</protein>
<dbReference type="eggNOG" id="ENOG502S4TY">
    <property type="taxonomic scope" value="Eukaryota"/>
</dbReference>
<dbReference type="GO" id="GO:0005768">
    <property type="term" value="C:endosome"/>
    <property type="evidence" value="ECO:0007669"/>
    <property type="project" value="EnsemblFungi"/>
</dbReference>
<dbReference type="RefSeq" id="XP_001643501.1">
    <property type="nucleotide sequence ID" value="XM_001643451.1"/>
</dbReference>
<dbReference type="GO" id="GO:0031503">
    <property type="term" value="P:protein-containing complex localization"/>
    <property type="evidence" value="ECO:0007669"/>
    <property type="project" value="EnsemblFungi"/>
</dbReference>
<dbReference type="GO" id="GO:0140624">
    <property type="term" value="P:EGAD pathway"/>
    <property type="evidence" value="ECO:0007669"/>
    <property type="project" value="EnsemblFungi"/>
</dbReference>
<keyword evidence="1" id="KW-1133">Transmembrane helix</keyword>
<dbReference type="HOGENOM" id="CLU_957155_0_0_1"/>
<name>A7TPZ4_VANPO</name>
<dbReference type="KEGG" id="vpo:Kpol_473p2"/>
<dbReference type="GO" id="GO:0044695">
    <property type="term" value="C:Dsc E3 ubiquitin ligase complex"/>
    <property type="evidence" value="ECO:0007669"/>
    <property type="project" value="EnsemblFungi"/>
</dbReference>
<dbReference type="OrthoDB" id="4068068at2759"/>
<evidence type="ECO:0000256" key="1">
    <source>
        <dbReference type="SAM" id="Phobius"/>
    </source>
</evidence>
<feature type="transmembrane region" description="Helical" evidence="1">
    <location>
        <begin position="138"/>
        <end position="157"/>
    </location>
</feature>
<dbReference type="GO" id="GO:0005802">
    <property type="term" value="C:trans-Golgi network"/>
    <property type="evidence" value="ECO:0007669"/>
    <property type="project" value="EnsemblFungi"/>
</dbReference>
<dbReference type="OMA" id="GTEMLYN"/>
<organism evidence="3">
    <name type="scientific">Vanderwaltozyma polyspora (strain ATCC 22028 / DSM 70294 / BCRC 21397 / CBS 2163 / NBRC 10782 / NRRL Y-8283 / UCD 57-17)</name>
    <name type="common">Kluyveromyces polysporus</name>
    <dbReference type="NCBI Taxonomy" id="436907"/>
    <lineage>
        <taxon>Eukaryota</taxon>
        <taxon>Fungi</taxon>
        <taxon>Dikarya</taxon>
        <taxon>Ascomycota</taxon>
        <taxon>Saccharomycotina</taxon>
        <taxon>Saccharomycetes</taxon>
        <taxon>Saccharomycetales</taxon>
        <taxon>Saccharomycetaceae</taxon>
        <taxon>Vanderwaltozyma</taxon>
    </lineage>
</organism>
<evidence type="ECO:0000313" key="2">
    <source>
        <dbReference type="EMBL" id="EDO15643.1"/>
    </source>
</evidence>
<dbReference type="Proteomes" id="UP000000267">
    <property type="component" value="Unassembled WGS sequence"/>
</dbReference>
<keyword evidence="1" id="KW-0812">Transmembrane</keyword>
<gene>
    <name evidence="2" type="ORF">Kpol_473p2</name>
</gene>
<sequence>MNTPLNTRPSGHRNDHVYKLRKRNFQRRLSTQLCYLGYMTIILQYIKYGSNVLTLGFRCLLQSILSSPFPSDIQLERIARNNNLSRIPYVGDTTAQFRVSSEMTNIPGAFTPTESIEEMQNIDRQSAINSLKLKARKILFHGALTVNTILILLDLLFPKDFVGQFEGNNLRDGSLQNASSPFINGNGLLQGEYKGGFFLQIVGELVPKTNLEGNLGMIFTDFLILALQYGLFILGCINFTKLDNIELDQNEELIAQKLDENSDGYDGNVLVTIIDPIKAIDRVLIIDDTENGEINSVV</sequence>
<keyword evidence="1" id="KW-0472">Membrane</keyword>
<dbReference type="PhylomeDB" id="A7TPZ4"/>
<accession>A7TPZ4</accession>
<reference evidence="2 3" key="1">
    <citation type="journal article" date="2007" name="Proc. Natl. Acad. Sci. U.S.A.">
        <title>Independent sorting-out of thousands of duplicated gene pairs in two yeast species descended from a whole-genome duplication.</title>
        <authorList>
            <person name="Scannell D.R."/>
            <person name="Frank A.C."/>
            <person name="Conant G.C."/>
            <person name="Byrne K.P."/>
            <person name="Woolfit M."/>
            <person name="Wolfe K.H."/>
        </authorList>
    </citation>
    <scope>NUCLEOTIDE SEQUENCE [LARGE SCALE GENOMIC DNA]</scope>
    <source>
        <strain evidence="3">ATCC 22028 / DSM 70294 / BCRC 21397 / CBS 2163 / NBRC 10782 / NRRL Y-8283 / UCD 57-17</strain>
    </source>
</reference>
<feature type="transmembrane region" description="Helical" evidence="1">
    <location>
        <begin position="215"/>
        <end position="237"/>
    </location>
</feature>
<evidence type="ECO:0000313" key="3">
    <source>
        <dbReference type="Proteomes" id="UP000000267"/>
    </source>
</evidence>
<dbReference type="InParanoid" id="A7TPZ4"/>